<comment type="caution">
    <text evidence="4">The sequence shown here is derived from an EMBL/GenBank/DDBJ whole genome shotgun (WGS) entry which is preliminary data.</text>
</comment>
<evidence type="ECO:0000259" key="2">
    <source>
        <dbReference type="Pfam" id="PF22974"/>
    </source>
</evidence>
<organism evidence="4 5">
    <name type="scientific">Rhizodiscina lignyota</name>
    <dbReference type="NCBI Taxonomy" id="1504668"/>
    <lineage>
        <taxon>Eukaryota</taxon>
        <taxon>Fungi</taxon>
        <taxon>Dikarya</taxon>
        <taxon>Ascomycota</taxon>
        <taxon>Pezizomycotina</taxon>
        <taxon>Dothideomycetes</taxon>
        <taxon>Pleosporomycetidae</taxon>
        <taxon>Aulographales</taxon>
        <taxon>Rhizodiscinaceae</taxon>
        <taxon>Rhizodiscina</taxon>
    </lineage>
</organism>
<feature type="chain" id="PRO_5040271806" evidence="1">
    <location>
        <begin position="19"/>
        <end position="670"/>
    </location>
</feature>
<dbReference type="EMBL" id="ML978127">
    <property type="protein sequence ID" value="KAF2097676.1"/>
    <property type="molecule type" value="Genomic_DNA"/>
</dbReference>
<keyword evidence="1" id="KW-0732">Signal</keyword>
<dbReference type="Pfam" id="PF23865">
    <property type="entry name" value="DUF7223"/>
    <property type="match status" value="1"/>
</dbReference>
<accession>A0A9P4M4G0</accession>
<dbReference type="Proteomes" id="UP000799772">
    <property type="component" value="Unassembled WGS sequence"/>
</dbReference>
<protein>
    <submittedName>
        <fullName evidence="4">Uncharacterized protein</fullName>
    </submittedName>
</protein>
<keyword evidence="5" id="KW-1185">Reference proteome</keyword>
<feature type="domain" description="DUF7029" evidence="2">
    <location>
        <begin position="91"/>
        <end position="191"/>
    </location>
</feature>
<feature type="domain" description="DUF7223" evidence="3">
    <location>
        <begin position="251"/>
        <end position="517"/>
    </location>
</feature>
<gene>
    <name evidence="4" type="ORF">NA57DRAFT_76487</name>
</gene>
<dbReference type="InterPro" id="IPR055647">
    <property type="entry name" value="DUF7223"/>
</dbReference>
<evidence type="ECO:0000313" key="4">
    <source>
        <dbReference type="EMBL" id="KAF2097676.1"/>
    </source>
</evidence>
<feature type="signal peptide" evidence="1">
    <location>
        <begin position="1"/>
        <end position="18"/>
    </location>
</feature>
<dbReference type="AlphaFoldDB" id="A0A9P4M4G0"/>
<sequence>MFTQGLVSALALSGLAAAGPIARSMNIYARETDAAPKISKAAPLVPVKPQSASGVFLATQPNFDLTSSQSWQWGKSSGSSPAANVTGVAQKDSERYLSLENFEQAVQNVKCTGSAISFSFTNSKDYDSAKDSWNWVNTNGNTIYFVLNAPGCGTNDGDRNPYTATKATFGDNTVSFDAAEAKWADVLGNYEIHYGTSASAASSKTSLAQPSLSTGSATKNVVAIANNGNATVHDKRSFGIPTSIDGSTSVNFAHDLSGTIVPPKDIGGGVTLELDCAPCSTTGTLNLELDASLTGGIHAKISQTDPLGANINLKLAAKGALTNAVNDVFTIAQIPLDDIPPIAGIVDIGPIINFQANVAISEIDAEVDLTVGGSVSIDPSSTADINVLSPGDSTFSGWTPTFSANTPSIDGSVTVNGDVSPEVSLELDFTVLSKGLTAGIALIAPDLTVAASVAASTSGDGTVCGTDATAGASLEVGVQAQLDLFAGEKSGNLDQNNLPNKKQLFSTSTQLFSTCLTVGGSSATAAPPASTTTSAPAQSTPQVTITAFANSCCGGAFEADGISTCDTTNQQTQNINFVQNQCLSVSNPDGSGSLTTGSVGFTGFNTPDQNTCKITYFSDESCTQQVGLEFNSDNEICAQGLDFSDGGATARFFLMTCQSGGLPNTRRFRA</sequence>
<name>A0A9P4M4G0_9PEZI</name>
<evidence type="ECO:0000259" key="3">
    <source>
        <dbReference type="Pfam" id="PF23865"/>
    </source>
</evidence>
<evidence type="ECO:0000313" key="5">
    <source>
        <dbReference type="Proteomes" id="UP000799772"/>
    </source>
</evidence>
<reference evidence="4" key="1">
    <citation type="journal article" date="2020" name="Stud. Mycol.">
        <title>101 Dothideomycetes genomes: a test case for predicting lifestyles and emergence of pathogens.</title>
        <authorList>
            <person name="Haridas S."/>
            <person name="Albert R."/>
            <person name="Binder M."/>
            <person name="Bloem J."/>
            <person name="Labutti K."/>
            <person name="Salamov A."/>
            <person name="Andreopoulos B."/>
            <person name="Baker S."/>
            <person name="Barry K."/>
            <person name="Bills G."/>
            <person name="Bluhm B."/>
            <person name="Cannon C."/>
            <person name="Castanera R."/>
            <person name="Culley D."/>
            <person name="Daum C."/>
            <person name="Ezra D."/>
            <person name="Gonzalez J."/>
            <person name="Henrissat B."/>
            <person name="Kuo A."/>
            <person name="Liang C."/>
            <person name="Lipzen A."/>
            <person name="Lutzoni F."/>
            <person name="Magnuson J."/>
            <person name="Mondo S."/>
            <person name="Nolan M."/>
            <person name="Ohm R."/>
            <person name="Pangilinan J."/>
            <person name="Park H.-J."/>
            <person name="Ramirez L."/>
            <person name="Alfaro M."/>
            <person name="Sun H."/>
            <person name="Tritt A."/>
            <person name="Yoshinaga Y."/>
            <person name="Zwiers L.-H."/>
            <person name="Turgeon B."/>
            <person name="Goodwin S."/>
            <person name="Spatafora J."/>
            <person name="Crous P."/>
            <person name="Grigoriev I."/>
        </authorList>
    </citation>
    <scope>NUCLEOTIDE SEQUENCE</scope>
    <source>
        <strain evidence="4">CBS 133067</strain>
    </source>
</reference>
<proteinExistence type="predicted"/>
<dbReference type="OrthoDB" id="160645at2759"/>
<dbReference type="InterPro" id="IPR054293">
    <property type="entry name" value="DUF7029"/>
</dbReference>
<evidence type="ECO:0000256" key="1">
    <source>
        <dbReference type="SAM" id="SignalP"/>
    </source>
</evidence>
<dbReference type="Pfam" id="PF22974">
    <property type="entry name" value="DUF7029"/>
    <property type="match status" value="1"/>
</dbReference>